<dbReference type="EMBL" id="BAAAHQ010000035">
    <property type="protein sequence ID" value="GAA0942851.1"/>
    <property type="molecule type" value="Genomic_DNA"/>
</dbReference>
<evidence type="ECO:0000256" key="1">
    <source>
        <dbReference type="SAM" id="Phobius"/>
    </source>
</evidence>
<sequence>MTSRMTAHPTGSGKLGGMAFEMVGVVGIGMMSAVIAEVFAPAPLLDQLVTAGLDPFSRA</sequence>
<keyword evidence="3" id="KW-1185">Reference proteome</keyword>
<gene>
    <name evidence="2" type="ORF">GCM10009560_55780</name>
</gene>
<organism evidence="2 3">
    <name type="scientific">Nonomuraea longicatena</name>
    <dbReference type="NCBI Taxonomy" id="83682"/>
    <lineage>
        <taxon>Bacteria</taxon>
        <taxon>Bacillati</taxon>
        <taxon>Actinomycetota</taxon>
        <taxon>Actinomycetes</taxon>
        <taxon>Streptosporangiales</taxon>
        <taxon>Streptosporangiaceae</taxon>
        <taxon>Nonomuraea</taxon>
    </lineage>
</organism>
<feature type="transmembrane region" description="Helical" evidence="1">
    <location>
        <begin position="20"/>
        <end position="40"/>
    </location>
</feature>
<keyword evidence="1" id="KW-0812">Transmembrane</keyword>
<reference evidence="2 3" key="1">
    <citation type="journal article" date="2019" name="Int. J. Syst. Evol. Microbiol.">
        <title>The Global Catalogue of Microorganisms (GCM) 10K type strain sequencing project: providing services to taxonomists for standard genome sequencing and annotation.</title>
        <authorList>
            <consortium name="The Broad Institute Genomics Platform"/>
            <consortium name="The Broad Institute Genome Sequencing Center for Infectious Disease"/>
            <person name="Wu L."/>
            <person name="Ma J."/>
        </authorList>
    </citation>
    <scope>NUCLEOTIDE SEQUENCE [LARGE SCALE GENOMIC DNA]</scope>
    <source>
        <strain evidence="2 3">JCM 11136</strain>
    </source>
</reference>
<evidence type="ECO:0000313" key="3">
    <source>
        <dbReference type="Proteomes" id="UP001501578"/>
    </source>
</evidence>
<dbReference type="Proteomes" id="UP001501578">
    <property type="component" value="Unassembled WGS sequence"/>
</dbReference>
<proteinExistence type="predicted"/>
<keyword evidence="1" id="KW-0472">Membrane</keyword>
<protein>
    <submittedName>
        <fullName evidence="2">Uncharacterized protein</fullName>
    </submittedName>
</protein>
<name>A0ABN1QHU2_9ACTN</name>
<comment type="caution">
    <text evidence="2">The sequence shown here is derived from an EMBL/GenBank/DDBJ whole genome shotgun (WGS) entry which is preliminary data.</text>
</comment>
<evidence type="ECO:0000313" key="2">
    <source>
        <dbReference type="EMBL" id="GAA0942851.1"/>
    </source>
</evidence>
<keyword evidence="1" id="KW-1133">Transmembrane helix</keyword>
<accession>A0ABN1QHU2</accession>